<dbReference type="InterPro" id="IPR011991">
    <property type="entry name" value="ArsR-like_HTH"/>
</dbReference>
<comment type="caution">
    <text evidence="2">The sequence shown here is derived from an EMBL/GenBank/DDBJ whole genome shotgun (WGS) entry which is preliminary data.</text>
</comment>
<dbReference type="AlphaFoldDB" id="A0A840UNA8"/>
<proteinExistence type="predicted"/>
<dbReference type="GO" id="GO:0006950">
    <property type="term" value="P:response to stress"/>
    <property type="evidence" value="ECO:0007669"/>
    <property type="project" value="TreeGrafter"/>
</dbReference>
<name>A0A840UNA8_9FIRM</name>
<dbReference type="InterPro" id="IPR039422">
    <property type="entry name" value="MarR/SlyA-like"/>
</dbReference>
<evidence type="ECO:0000259" key="1">
    <source>
        <dbReference type="PROSITE" id="PS50995"/>
    </source>
</evidence>
<dbReference type="InterPro" id="IPR036390">
    <property type="entry name" value="WH_DNA-bd_sf"/>
</dbReference>
<dbReference type="InterPro" id="IPR000835">
    <property type="entry name" value="HTH_MarR-typ"/>
</dbReference>
<dbReference type="CDD" id="cd00090">
    <property type="entry name" value="HTH_ARSR"/>
    <property type="match status" value="1"/>
</dbReference>
<dbReference type="EMBL" id="JACHFH010000043">
    <property type="protein sequence ID" value="MBB5337337.1"/>
    <property type="molecule type" value="Genomic_DNA"/>
</dbReference>
<dbReference type="SUPFAM" id="SSF46785">
    <property type="entry name" value="Winged helix' DNA-binding domain"/>
    <property type="match status" value="1"/>
</dbReference>
<dbReference type="PANTHER" id="PTHR33164">
    <property type="entry name" value="TRANSCRIPTIONAL REGULATOR, MARR FAMILY"/>
    <property type="match status" value="1"/>
</dbReference>
<keyword evidence="2" id="KW-0238">DNA-binding</keyword>
<dbReference type="GO" id="GO:0003700">
    <property type="term" value="F:DNA-binding transcription factor activity"/>
    <property type="evidence" value="ECO:0007669"/>
    <property type="project" value="InterPro"/>
</dbReference>
<protein>
    <submittedName>
        <fullName evidence="2">DNA-binding MarR family transcriptional regulator</fullName>
    </submittedName>
</protein>
<keyword evidence="3" id="KW-1185">Reference proteome</keyword>
<reference evidence="2 3" key="1">
    <citation type="submission" date="2020-08" db="EMBL/GenBank/DDBJ databases">
        <title>Genomic Encyclopedia of Type Strains, Phase IV (KMG-IV): sequencing the most valuable type-strain genomes for metagenomic binning, comparative biology and taxonomic classification.</title>
        <authorList>
            <person name="Goeker M."/>
        </authorList>
    </citation>
    <scope>NUCLEOTIDE SEQUENCE [LARGE SCALE GENOMIC DNA]</scope>
    <source>
        <strain evidence="2 3">DSM 24661</strain>
    </source>
</reference>
<dbReference type="Gene3D" id="1.10.10.10">
    <property type="entry name" value="Winged helix-like DNA-binding domain superfamily/Winged helix DNA-binding domain"/>
    <property type="match status" value="1"/>
</dbReference>
<dbReference type="InterPro" id="IPR036388">
    <property type="entry name" value="WH-like_DNA-bd_sf"/>
</dbReference>
<dbReference type="PANTHER" id="PTHR33164:SF89">
    <property type="entry name" value="MARR FAMILY REGULATORY PROTEIN"/>
    <property type="match status" value="1"/>
</dbReference>
<dbReference type="PROSITE" id="PS50995">
    <property type="entry name" value="HTH_MARR_2"/>
    <property type="match status" value="1"/>
</dbReference>
<evidence type="ECO:0000313" key="2">
    <source>
        <dbReference type="EMBL" id="MBB5337337.1"/>
    </source>
</evidence>
<accession>A0A840UNA8</accession>
<organism evidence="2 3">
    <name type="scientific">Pectinatus brassicae</name>
    <dbReference type="NCBI Taxonomy" id="862415"/>
    <lineage>
        <taxon>Bacteria</taxon>
        <taxon>Bacillati</taxon>
        <taxon>Bacillota</taxon>
        <taxon>Negativicutes</taxon>
        <taxon>Selenomonadales</taxon>
        <taxon>Selenomonadaceae</taxon>
        <taxon>Pectinatus</taxon>
    </lineage>
</organism>
<dbReference type="GO" id="GO:0003677">
    <property type="term" value="F:DNA binding"/>
    <property type="evidence" value="ECO:0007669"/>
    <property type="project" value="UniProtKB-KW"/>
</dbReference>
<gene>
    <name evidence="2" type="ORF">HNR32_002498</name>
</gene>
<feature type="domain" description="HTH marR-type" evidence="1">
    <location>
        <begin position="11"/>
        <end position="146"/>
    </location>
</feature>
<sequence>MTMKLEWMNKHRELVEKIIKYANAYAHIYNKQMDYHAGVDFSAAQIQVLEYVLENEDQKMSEIAKRLGITRSAFSKNVKKLMDKGLLEKFRCNNNQKDIFLKVTPLGEAVYEQYSKFIYETCFKEMFEIAGQIPQKYVVMMERMMDVFADRTIDLGNKGEKQIYTKIHQP</sequence>
<dbReference type="Proteomes" id="UP000559117">
    <property type="component" value="Unassembled WGS sequence"/>
</dbReference>
<evidence type="ECO:0000313" key="3">
    <source>
        <dbReference type="Proteomes" id="UP000559117"/>
    </source>
</evidence>
<dbReference type="Pfam" id="PF12802">
    <property type="entry name" value="MarR_2"/>
    <property type="match status" value="1"/>
</dbReference>
<dbReference type="SMART" id="SM00347">
    <property type="entry name" value="HTH_MARR"/>
    <property type="match status" value="1"/>
</dbReference>